<reference evidence="2 3" key="1">
    <citation type="submission" date="2016-12" db="EMBL/GenBank/DDBJ databases">
        <title>The genomes of Aspergillus section Nigri reveals drivers in fungal speciation.</title>
        <authorList>
            <consortium name="DOE Joint Genome Institute"/>
            <person name="Vesth T.C."/>
            <person name="Nybo J."/>
            <person name="Theobald S."/>
            <person name="Brandl J."/>
            <person name="Frisvad J.C."/>
            <person name="Nielsen K.F."/>
            <person name="Lyhne E.K."/>
            <person name="Kogle M.E."/>
            <person name="Kuo A."/>
            <person name="Riley R."/>
            <person name="Clum A."/>
            <person name="Nolan M."/>
            <person name="Lipzen A."/>
            <person name="Salamov A."/>
            <person name="Henrissat B."/>
            <person name="Wiebenga A."/>
            <person name="De Vries R.P."/>
            <person name="Grigoriev I.V."/>
            <person name="Mortensen U.H."/>
            <person name="Andersen M.R."/>
            <person name="Baker S.E."/>
        </authorList>
    </citation>
    <scope>NUCLEOTIDE SEQUENCE [LARGE SCALE GENOMIC DNA]</scope>
    <source>
        <strain evidence="2 3">IBT 23096</strain>
    </source>
</reference>
<dbReference type="EMBL" id="MSFO01000004">
    <property type="protein sequence ID" value="PLB49791.1"/>
    <property type="molecule type" value="Genomic_DNA"/>
</dbReference>
<dbReference type="VEuPathDB" id="FungiDB:P170DRAFT_426657"/>
<dbReference type="AlphaFoldDB" id="A0A2I2GA93"/>
<evidence type="ECO:0000313" key="2">
    <source>
        <dbReference type="EMBL" id="PLB49791.1"/>
    </source>
</evidence>
<feature type="compositionally biased region" description="Pro residues" evidence="1">
    <location>
        <begin position="142"/>
        <end position="153"/>
    </location>
</feature>
<sequence>MSGKPRQLIPQVGEYLSAVVFSFPEMPMILGGSRHIVVHFSQSVAVDQITVLKLVLAKLKAGDFKWSLRKPCHDYYTYHFEVEVPATVEEDEECKNAAIDFVSRRLEDAQHLGGKRQGKSSVKDAREKDNVARVKAKMYSKVPPPGPSEPAPPVQSMVDESLLDEEERRKKQEEWYWGFLEAESVDSSLDGLFDVEEIQSDLCFGSCSG</sequence>
<name>A0A2I2GA93_9EURO</name>
<organism evidence="2 3">
    <name type="scientific">Aspergillus steynii IBT 23096</name>
    <dbReference type="NCBI Taxonomy" id="1392250"/>
    <lineage>
        <taxon>Eukaryota</taxon>
        <taxon>Fungi</taxon>
        <taxon>Dikarya</taxon>
        <taxon>Ascomycota</taxon>
        <taxon>Pezizomycotina</taxon>
        <taxon>Eurotiomycetes</taxon>
        <taxon>Eurotiomycetidae</taxon>
        <taxon>Eurotiales</taxon>
        <taxon>Aspergillaceae</taxon>
        <taxon>Aspergillus</taxon>
        <taxon>Aspergillus subgen. Circumdati</taxon>
    </lineage>
</organism>
<dbReference type="RefSeq" id="XP_024705093.1">
    <property type="nucleotide sequence ID" value="XM_024847726.1"/>
</dbReference>
<proteinExistence type="predicted"/>
<dbReference type="GeneID" id="36555425"/>
<evidence type="ECO:0000313" key="3">
    <source>
        <dbReference type="Proteomes" id="UP000234275"/>
    </source>
</evidence>
<dbReference type="Proteomes" id="UP000234275">
    <property type="component" value="Unassembled WGS sequence"/>
</dbReference>
<protein>
    <submittedName>
        <fullName evidence="2">Uncharacterized protein</fullName>
    </submittedName>
</protein>
<keyword evidence="3" id="KW-1185">Reference proteome</keyword>
<gene>
    <name evidence="2" type="ORF">P170DRAFT_426657</name>
</gene>
<feature type="region of interest" description="Disordered" evidence="1">
    <location>
        <begin position="139"/>
        <end position="166"/>
    </location>
</feature>
<comment type="caution">
    <text evidence="2">The sequence shown here is derived from an EMBL/GenBank/DDBJ whole genome shotgun (WGS) entry which is preliminary data.</text>
</comment>
<evidence type="ECO:0000256" key="1">
    <source>
        <dbReference type="SAM" id="MobiDB-lite"/>
    </source>
</evidence>
<accession>A0A2I2GA93</accession>